<accession>A0AAV7D2I6</accession>
<proteinExistence type="predicted"/>
<dbReference type="AlphaFoldDB" id="A0AAV7D2I6"/>
<name>A0AAV7D2I6_ENGPU</name>
<organism evidence="1 2">
    <name type="scientific">Engystomops pustulosus</name>
    <name type="common">Tungara frog</name>
    <name type="synonym">Physalaemus pustulosus</name>
    <dbReference type="NCBI Taxonomy" id="76066"/>
    <lineage>
        <taxon>Eukaryota</taxon>
        <taxon>Metazoa</taxon>
        <taxon>Chordata</taxon>
        <taxon>Craniata</taxon>
        <taxon>Vertebrata</taxon>
        <taxon>Euteleostomi</taxon>
        <taxon>Amphibia</taxon>
        <taxon>Batrachia</taxon>
        <taxon>Anura</taxon>
        <taxon>Neobatrachia</taxon>
        <taxon>Hyloidea</taxon>
        <taxon>Leptodactylidae</taxon>
        <taxon>Leiuperinae</taxon>
        <taxon>Engystomops</taxon>
    </lineage>
</organism>
<comment type="caution">
    <text evidence="1">The sequence shown here is derived from an EMBL/GenBank/DDBJ whole genome shotgun (WGS) entry which is preliminary data.</text>
</comment>
<gene>
    <name evidence="1" type="ORF">GDO81_000071</name>
</gene>
<keyword evidence="2" id="KW-1185">Reference proteome</keyword>
<evidence type="ECO:0000313" key="1">
    <source>
        <dbReference type="EMBL" id="KAG8591165.1"/>
    </source>
</evidence>
<dbReference type="Proteomes" id="UP000824782">
    <property type="component" value="Unassembled WGS sequence"/>
</dbReference>
<sequence>MVGTSRDMPGPQNYARSVDVKTCRNALSTPATTHLHGHLAWAQKMIAISCSALLGAVHSIRRLLTLR</sequence>
<evidence type="ECO:0000313" key="2">
    <source>
        <dbReference type="Proteomes" id="UP000824782"/>
    </source>
</evidence>
<reference evidence="1" key="1">
    <citation type="thesis" date="2020" institute="ProQuest LLC" country="789 East Eisenhower Parkway, Ann Arbor, MI, USA">
        <title>Comparative Genomics and Chromosome Evolution.</title>
        <authorList>
            <person name="Mudd A.B."/>
        </authorList>
    </citation>
    <scope>NUCLEOTIDE SEQUENCE</scope>
    <source>
        <strain evidence="1">237g6f4</strain>
        <tissue evidence="1">Blood</tissue>
    </source>
</reference>
<protein>
    <submittedName>
        <fullName evidence="1">Uncharacterized protein</fullName>
    </submittedName>
</protein>
<dbReference type="EMBL" id="WNYA01000001">
    <property type="protein sequence ID" value="KAG8591165.1"/>
    <property type="molecule type" value="Genomic_DNA"/>
</dbReference>